<evidence type="ECO:0000259" key="1">
    <source>
        <dbReference type="Pfam" id="PF00326"/>
    </source>
</evidence>
<dbReference type="Proteomes" id="UP000193067">
    <property type="component" value="Unassembled WGS sequence"/>
</dbReference>
<proteinExistence type="predicted"/>
<name>A0A1Y2IBN6_TRAC3</name>
<dbReference type="SUPFAM" id="SSF53474">
    <property type="entry name" value="alpha/beta-Hydrolases"/>
    <property type="match status" value="1"/>
</dbReference>
<dbReference type="OrthoDB" id="2152248at2759"/>
<organism evidence="2 3">
    <name type="scientific">Trametes coccinea (strain BRFM310)</name>
    <name type="common">Pycnoporus coccineus</name>
    <dbReference type="NCBI Taxonomy" id="1353009"/>
    <lineage>
        <taxon>Eukaryota</taxon>
        <taxon>Fungi</taxon>
        <taxon>Dikarya</taxon>
        <taxon>Basidiomycota</taxon>
        <taxon>Agaricomycotina</taxon>
        <taxon>Agaricomycetes</taxon>
        <taxon>Polyporales</taxon>
        <taxon>Polyporaceae</taxon>
        <taxon>Trametes</taxon>
    </lineage>
</organism>
<dbReference type="PANTHER" id="PTHR47381">
    <property type="entry name" value="ALPHA/BETA-HYDROLASES SUPERFAMILY PROTEIN"/>
    <property type="match status" value="1"/>
</dbReference>
<dbReference type="PANTHER" id="PTHR47381:SF3">
    <property type="entry name" value="ALPHA_BETA-HYDROLASES SUPERFAMILY PROTEIN"/>
    <property type="match status" value="1"/>
</dbReference>
<evidence type="ECO:0000313" key="3">
    <source>
        <dbReference type="Proteomes" id="UP000193067"/>
    </source>
</evidence>
<sequence length="300" mass="32830">MSSPISKQTLVIAGIIVNVFSQPDAAMPSDPVDVLFLLHGRMGSQADSEPIARGILDVVHEKRKNELARGAKADDLIVVTFDQRNHGTRLVDELANLHWTDDPKDPKHNVRHAIDMYAIQTGTASDVSFLMDFLPAYLYPNDERRVGQWMVAGVSLGGHASWIVLKNDPRVKLGIPIIGCPDYLALMSARAAAHHIPLGPPHFPASLLAYIRAHDPAAAPHTSAAAPGENPFWGKKVLVLCGAADELVPWAAGERFVRELEVGGEGRKEWVVEEGTGHRCSEEMVRRAGEFLWKEALVRA</sequence>
<feature type="domain" description="Peptidase S9 prolyl oligopeptidase catalytic" evidence="1">
    <location>
        <begin position="149"/>
        <end position="284"/>
    </location>
</feature>
<dbReference type="GO" id="GO:0006508">
    <property type="term" value="P:proteolysis"/>
    <property type="evidence" value="ECO:0007669"/>
    <property type="project" value="InterPro"/>
</dbReference>
<dbReference type="InterPro" id="IPR029058">
    <property type="entry name" value="AB_hydrolase_fold"/>
</dbReference>
<accession>A0A1Y2IBN6</accession>
<dbReference type="Pfam" id="PF00326">
    <property type="entry name" value="Peptidase_S9"/>
    <property type="match status" value="1"/>
</dbReference>
<dbReference type="InterPro" id="IPR001375">
    <property type="entry name" value="Peptidase_S9_cat"/>
</dbReference>
<dbReference type="GO" id="GO:0008236">
    <property type="term" value="F:serine-type peptidase activity"/>
    <property type="evidence" value="ECO:0007669"/>
    <property type="project" value="InterPro"/>
</dbReference>
<gene>
    <name evidence="2" type="ORF">PYCCODRAFT_1417700</name>
</gene>
<dbReference type="AlphaFoldDB" id="A0A1Y2IBN6"/>
<evidence type="ECO:0000313" key="2">
    <source>
        <dbReference type="EMBL" id="OSC98544.1"/>
    </source>
</evidence>
<keyword evidence="2" id="KW-0378">Hydrolase</keyword>
<dbReference type="Gene3D" id="3.40.50.1820">
    <property type="entry name" value="alpha/beta hydrolase"/>
    <property type="match status" value="1"/>
</dbReference>
<dbReference type="EMBL" id="KZ084137">
    <property type="protein sequence ID" value="OSC98544.1"/>
    <property type="molecule type" value="Genomic_DNA"/>
</dbReference>
<keyword evidence="3" id="KW-1185">Reference proteome</keyword>
<reference evidence="2 3" key="1">
    <citation type="journal article" date="2015" name="Biotechnol. Biofuels">
        <title>Enhanced degradation of softwood versus hardwood by the white-rot fungus Pycnoporus coccineus.</title>
        <authorList>
            <person name="Couturier M."/>
            <person name="Navarro D."/>
            <person name="Chevret D."/>
            <person name="Henrissat B."/>
            <person name="Piumi F."/>
            <person name="Ruiz-Duenas F.J."/>
            <person name="Martinez A.T."/>
            <person name="Grigoriev I.V."/>
            <person name="Riley R."/>
            <person name="Lipzen A."/>
            <person name="Berrin J.G."/>
            <person name="Master E.R."/>
            <person name="Rosso M.N."/>
        </authorList>
    </citation>
    <scope>NUCLEOTIDE SEQUENCE [LARGE SCALE GENOMIC DNA]</scope>
    <source>
        <strain evidence="2 3">BRFM310</strain>
    </source>
</reference>
<protein>
    <submittedName>
        <fullName evidence="2">Alpha/beta-hydrolase</fullName>
    </submittedName>
</protein>
<dbReference type="STRING" id="1353009.A0A1Y2IBN6"/>